<dbReference type="Gene3D" id="3.30.1520.10">
    <property type="entry name" value="Phox-like domain"/>
    <property type="match status" value="1"/>
</dbReference>
<dbReference type="OrthoDB" id="205639at2759"/>
<accession>A0A7J7IFY4</accession>
<sequence>MQNGWRSTTHWVCGFPSGAEAYLNASCSENRFLAYSSREWSLENTERADYASARARSAKGEDGLTSKRGSDLYSRKLNTLSLAQNGGRPIMAMSAQPRELNNCAYRRCQTGQADLSPSYSSLGQIASGANAQSKEPCRNEGPKVTGSERSLVQYPMTDVPDASMTPPMSLCCLSPKCAMINEQLIRVRHVTRLARAEEDDSQGPTCFVGSPIRGMFWRWRQGFLVTAVLRRQRRDSDPGSSSLPDEHVAVSTVQRRVVSSGERSLVATETIQSAFSGPLRWRSYHDFIELRSHLQRKYPACVIPALPHIPFWFTLSELLATDRIRQVENALERFLKRTLEHPILGVDPVLESFIGGPVNYFSRNYTPDSSSGDKFRVKSSAGTRQKHSNKLRSGMRPLASILDFLGECRPTTLYRTLMRIRWRYFLRFDDWITRVILHPIQQPSWDREVSALRASLTRPEQRFDDLESELEEWASAMTALRSNVEAYEQSTRRLNFSTGALAETLIHMEQLKGAFAPIDSRRQEQGSVLVPCSDDSAPEPWRSSLRQLVALMNVDSLTYNDVGENVDRMTSNLAQARVTLEREKAMMNAAAWRRFRECAEDFSGLFMDARRALSVLRSSRERYLYAAENWEYLEKNSETVRFPRSDLPARQQPDWSRKHDRGISEMDNSSHRSKPCPAPALDEDVTARATELAIAIELAKHELEDARNMYEHHARLFYSDLYRLMETVSREIANAVKVVAQAMRKSRS</sequence>
<feature type="compositionally biased region" description="Basic and acidic residues" evidence="2">
    <location>
        <begin position="58"/>
        <end position="70"/>
    </location>
</feature>
<protein>
    <recommendedName>
        <fullName evidence="3">PX domain-containing protein</fullName>
    </recommendedName>
</protein>
<dbReference type="PANTHER" id="PTHR10555:SF170">
    <property type="entry name" value="FI18122P1"/>
    <property type="match status" value="1"/>
</dbReference>
<gene>
    <name evidence="4" type="ORF">F1559_000981</name>
</gene>
<dbReference type="EMBL" id="VWRR01000013">
    <property type="protein sequence ID" value="KAF6001660.1"/>
    <property type="molecule type" value="Genomic_DNA"/>
</dbReference>
<feature type="coiled-coil region" evidence="1">
    <location>
        <begin position="463"/>
        <end position="490"/>
    </location>
</feature>
<keyword evidence="1" id="KW-0175">Coiled coil</keyword>
<dbReference type="CDD" id="cd06093">
    <property type="entry name" value="PX_domain"/>
    <property type="match status" value="1"/>
</dbReference>
<reference evidence="4 5" key="1">
    <citation type="journal article" date="2020" name="J. Phycol.">
        <title>Comparative genome analysis reveals Cyanidiococcus gen. nov., a new extremophilic red algal genus sister to Cyanidioschyzon (Cyanidioschyzonaceae, Rhodophyta).</title>
        <authorList>
            <person name="Liu S.-L."/>
            <person name="Chiang Y.-R."/>
            <person name="Yoon H.S."/>
            <person name="Fu H.-Y."/>
        </authorList>
    </citation>
    <scope>NUCLEOTIDE SEQUENCE [LARGE SCALE GENOMIC DNA]</scope>
    <source>
        <strain evidence="4 5">THAL066</strain>
    </source>
</reference>
<feature type="compositionally biased region" description="Basic and acidic residues" evidence="2">
    <location>
        <begin position="655"/>
        <end position="670"/>
    </location>
</feature>
<dbReference type="SUPFAM" id="SSF64268">
    <property type="entry name" value="PX domain"/>
    <property type="match status" value="1"/>
</dbReference>
<keyword evidence="5" id="KW-1185">Reference proteome</keyword>
<feature type="domain" description="PX" evidence="3">
    <location>
        <begin position="247"/>
        <end position="360"/>
    </location>
</feature>
<dbReference type="SMART" id="SM00312">
    <property type="entry name" value="PX"/>
    <property type="match status" value="1"/>
</dbReference>
<dbReference type="GO" id="GO:0035091">
    <property type="term" value="F:phosphatidylinositol binding"/>
    <property type="evidence" value="ECO:0007669"/>
    <property type="project" value="InterPro"/>
</dbReference>
<feature type="coiled-coil region" evidence="1">
    <location>
        <begin position="689"/>
        <end position="716"/>
    </location>
</feature>
<dbReference type="GO" id="GO:0005768">
    <property type="term" value="C:endosome"/>
    <property type="evidence" value="ECO:0007669"/>
    <property type="project" value="TreeGrafter"/>
</dbReference>
<evidence type="ECO:0000256" key="1">
    <source>
        <dbReference type="SAM" id="Coils"/>
    </source>
</evidence>
<dbReference type="AlphaFoldDB" id="A0A7J7IFY4"/>
<evidence type="ECO:0000313" key="5">
    <source>
        <dbReference type="Proteomes" id="UP000530660"/>
    </source>
</evidence>
<comment type="caution">
    <text evidence="4">The sequence shown here is derived from an EMBL/GenBank/DDBJ whole genome shotgun (WGS) entry which is preliminary data.</text>
</comment>
<dbReference type="Proteomes" id="UP000530660">
    <property type="component" value="Unassembled WGS sequence"/>
</dbReference>
<evidence type="ECO:0000313" key="4">
    <source>
        <dbReference type="EMBL" id="KAF6001660.1"/>
    </source>
</evidence>
<evidence type="ECO:0000256" key="2">
    <source>
        <dbReference type="SAM" id="MobiDB-lite"/>
    </source>
</evidence>
<feature type="region of interest" description="Disordered" evidence="2">
    <location>
        <begin position="644"/>
        <end position="680"/>
    </location>
</feature>
<dbReference type="InterPro" id="IPR036871">
    <property type="entry name" value="PX_dom_sf"/>
</dbReference>
<dbReference type="InterPro" id="IPR001683">
    <property type="entry name" value="PX_dom"/>
</dbReference>
<dbReference type="PROSITE" id="PS50195">
    <property type="entry name" value="PX"/>
    <property type="match status" value="1"/>
</dbReference>
<proteinExistence type="predicted"/>
<feature type="region of interest" description="Disordered" evidence="2">
    <location>
        <begin position="367"/>
        <end position="389"/>
    </location>
</feature>
<dbReference type="PANTHER" id="PTHR10555">
    <property type="entry name" value="SORTING NEXIN"/>
    <property type="match status" value="1"/>
</dbReference>
<name>A0A7J7IFY4_9RHOD</name>
<evidence type="ECO:0000259" key="3">
    <source>
        <dbReference type="PROSITE" id="PS50195"/>
    </source>
</evidence>
<dbReference type="Pfam" id="PF00787">
    <property type="entry name" value="PX"/>
    <property type="match status" value="1"/>
</dbReference>
<feature type="region of interest" description="Disordered" evidence="2">
    <location>
        <begin position="51"/>
        <end position="70"/>
    </location>
</feature>
<organism evidence="4 5">
    <name type="scientific">Cyanidiococcus yangmingshanensis</name>
    <dbReference type="NCBI Taxonomy" id="2690220"/>
    <lineage>
        <taxon>Eukaryota</taxon>
        <taxon>Rhodophyta</taxon>
        <taxon>Bangiophyceae</taxon>
        <taxon>Cyanidiales</taxon>
        <taxon>Cyanidiaceae</taxon>
        <taxon>Cyanidiococcus</taxon>
    </lineage>
</organism>